<gene>
    <name evidence="2" type="ORF">KAK10_05660</name>
</gene>
<dbReference type="EMBL" id="JAGMVS010000063">
    <property type="protein sequence ID" value="MCM2437393.1"/>
    <property type="molecule type" value="Genomic_DNA"/>
</dbReference>
<evidence type="ECO:0000256" key="1">
    <source>
        <dbReference type="SAM" id="Phobius"/>
    </source>
</evidence>
<evidence type="ECO:0000313" key="2">
    <source>
        <dbReference type="EMBL" id="MCM2437393.1"/>
    </source>
</evidence>
<protein>
    <recommendedName>
        <fullName evidence="4">NADH dehydrogenase subunit 6</fullName>
    </recommendedName>
</protein>
<dbReference type="RefSeq" id="WP_205143467.1">
    <property type="nucleotide sequence ID" value="NZ_JAFBDN010000006.1"/>
</dbReference>
<feature type="transmembrane region" description="Helical" evidence="1">
    <location>
        <begin position="60"/>
        <end position="82"/>
    </location>
</feature>
<evidence type="ECO:0008006" key="4">
    <source>
        <dbReference type="Google" id="ProtNLM"/>
    </source>
</evidence>
<evidence type="ECO:0000313" key="3">
    <source>
        <dbReference type="Proteomes" id="UP001057481"/>
    </source>
</evidence>
<reference evidence="2" key="1">
    <citation type="submission" date="2021-04" db="EMBL/GenBank/DDBJ databases">
        <title>Taxonomic assessment of Weissella genus.</title>
        <authorList>
            <person name="Fanelli F."/>
            <person name="Chieffi D."/>
            <person name="Dell'Aquila A."/>
            <person name="Gyu-Sung C."/>
            <person name="Franz C.M.A.P."/>
            <person name="Fusco V."/>
        </authorList>
    </citation>
    <scope>NUCLEOTIDE SEQUENCE</scope>
    <source>
        <strain evidence="2">LMG 25373</strain>
    </source>
</reference>
<keyword evidence="1" id="KW-0472">Membrane</keyword>
<keyword evidence="3" id="KW-1185">Reference proteome</keyword>
<accession>A0ABT0VJV4</accession>
<feature type="transmembrane region" description="Helical" evidence="1">
    <location>
        <begin position="6"/>
        <end position="25"/>
    </location>
</feature>
<name>A0ABT0VJV4_9LACO</name>
<feature type="transmembrane region" description="Helical" evidence="1">
    <location>
        <begin position="37"/>
        <end position="54"/>
    </location>
</feature>
<sequence length="127" mass="14737">MSNKLNIVVAYGNISFILFVLINLFMSLKSGESSWRSVIVVGVIYFFAVALMYYQKAMAIYLQAFTMLLVLITDMAAIYQVLMQHIMKTFFERSIIVGISLLNIIIIFSWIRAAYKYRKTQGVYYKQ</sequence>
<keyword evidence="1" id="KW-1133">Transmembrane helix</keyword>
<proteinExistence type="predicted"/>
<dbReference type="Proteomes" id="UP001057481">
    <property type="component" value="Unassembled WGS sequence"/>
</dbReference>
<organism evidence="2 3">
    <name type="scientific">Periweissella beninensis</name>
    <dbReference type="NCBI Taxonomy" id="504936"/>
    <lineage>
        <taxon>Bacteria</taxon>
        <taxon>Bacillati</taxon>
        <taxon>Bacillota</taxon>
        <taxon>Bacilli</taxon>
        <taxon>Lactobacillales</taxon>
        <taxon>Lactobacillaceae</taxon>
        <taxon>Periweissella</taxon>
    </lineage>
</organism>
<keyword evidence="1" id="KW-0812">Transmembrane</keyword>
<feature type="transmembrane region" description="Helical" evidence="1">
    <location>
        <begin position="94"/>
        <end position="115"/>
    </location>
</feature>
<comment type="caution">
    <text evidence="2">The sequence shown here is derived from an EMBL/GenBank/DDBJ whole genome shotgun (WGS) entry which is preliminary data.</text>
</comment>